<gene>
    <name evidence="1" type="ORF">J5Y05_14195</name>
</gene>
<organism evidence="1 2">
    <name type="scientific">Streptomyces tagetis</name>
    <dbReference type="NCBI Taxonomy" id="2820809"/>
    <lineage>
        <taxon>Bacteria</taxon>
        <taxon>Bacillati</taxon>
        <taxon>Actinomycetota</taxon>
        <taxon>Actinomycetes</taxon>
        <taxon>Kitasatosporales</taxon>
        <taxon>Streptomycetaceae</taxon>
        <taxon>Streptomyces</taxon>
    </lineage>
</organism>
<sequence length="164" mass="18072">MRRLDNGAPLRAAMAAAELDIPRLAAKTKEIDPAGKGISKSLVGFIVGAGRTARDECSDRAAELIATALDREVNDLFETPVITLPESTSTRGPGMANRQKRLPERLMNQRELAQFLRKSPSWIDAQITEARRRGQVWPGLIYVGGSRRFDPHAVLDGQKRQRAA</sequence>
<comment type="caution">
    <text evidence="1">The sequence shown here is derived from an EMBL/GenBank/DDBJ whole genome shotgun (WGS) entry which is preliminary data.</text>
</comment>
<keyword evidence="2" id="KW-1185">Reference proteome</keyword>
<proteinExistence type="predicted"/>
<accession>A0A941B0S0</accession>
<evidence type="ECO:0008006" key="3">
    <source>
        <dbReference type="Google" id="ProtNLM"/>
    </source>
</evidence>
<dbReference type="EMBL" id="JAGPNL010000003">
    <property type="protein sequence ID" value="MBQ0827650.1"/>
    <property type="molecule type" value="Genomic_DNA"/>
</dbReference>
<dbReference type="AlphaFoldDB" id="A0A941B0S0"/>
<evidence type="ECO:0000313" key="1">
    <source>
        <dbReference type="EMBL" id="MBQ0827650.1"/>
    </source>
</evidence>
<dbReference type="RefSeq" id="WP_210872194.1">
    <property type="nucleotide sequence ID" value="NZ_JAGPNL010000003.1"/>
</dbReference>
<dbReference type="Proteomes" id="UP000677875">
    <property type="component" value="Unassembled WGS sequence"/>
</dbReference>
<name>A0A941B0S0_9ACTN</name>
<evidence type="ECO:0000313" key="2">
    <source>
        <dbReference type="Proteomes" id="UP000677875"/>
    </source>
</evidence>
<protein>
    <recommendedName>
        <fullName evidence="3">DNA-binding protein</fullName>
    </recommendedName>
</protein>
<reference evidence="1" key="1">
    <citation type="submission" date="2021-04" db="EMBL/GenBank/DDBJ databases">
        <title>Genome seq and assembly of Streptomyces sp. RG38.</title>
        <authorList>
            <person name="Chhetri G."/>
        </authorList>
    </citation>
    <scope>NUCLEOTIDE SEQUENCE</scope>
    <source>
        <strain evidence="1">RG38</strain>
    </source>
</reference>